<evidence type="ECO:0000256" key="2">
    <source>
        <dbReference type="ARBA" id="ARBA00022741"/>
    </source>
</evidence>
<comment type="caution">
    <text evidence="5">The sequence shown here is derived from an EMBL/GenBank/DDBJ whole genome shotgun (WGS) entry which is preliminary data.</text>
</comment>
<dbReference type="PANTHER" id="PTHR42939">
    <property type="entry name" value="ABC TRANSPORTER ATP-BINDING PROTEIN ALBC-RELATED"/>
    <property type="match status" value="1"/>
</dbReference>
<dbReference type="InterPro" id="IPR003439">
    <property type="entry name" value="ABC_transporter-like_ATP-bd"/>
</dbReference>
<dbReference type="InterPro" id="IPR003593">
    <property type="entry name" value="AAA+_ATPase"/>
</dbReference>
<proteinExistence type="predicted"/>
<dbReference type="SMART" id="SM00382">
    <property type="entry name" value="AAA"/>
    <property type="match status" value="1"/>
</dbReference>
<evidence type="ECO:0000256" key="3">
    <source>
        <dbReference type="ARBA" id="ARBA00022840"/>
    </source>
</evidence>
<dbReference type="RefSeq" id="WP_110984960.1">
    <property type="nucleotide sequence ID" value="NZ_CAWNWM010000002.1"/>
</dbReference>
<keyword evidence="1" id="KW-0813">Transport</keyword>
<organism evidence="5 6">
    <name type="scientific">Acaryochloris thomasi RCC1774</name>
    <dbReference type="NCBI Taxonomy" id="1764569"/>
    <lineage>
        <taxon>Bacteria</taxon>
        <taxon>Bacillati</taxon>
        <taxon>Cyanobacteriota</taxon>
        <taxon>Cyanophyceae</taxon>
        <taxon>Acaryochloridales</taxon>
        <taxon>Acaryochloridaceae</taxon>
        <taxon>Acaryochloris</taxon>
        <taxon>Acaryochloris thomasi</taxon>
    </lineage>
</organism>
<evidence type="ECO:0000313" key="5">
    <source>
        <dbReference type="EMBL" id="PZD74724.1"/>
    </source>
</evidence>
<dbReference type="GO" id="GO:0016887">
    <property type="term" value="F:ATP hydrolysis activity"/>
    <property type="evidence" value="ECO:0007669"/>
    <property type="project" value="InterPro"/>
</dbReference>
<evidence type="ECO:0000259" key="4">
    <source>
        <dbReference type="PROSITE" id="PS50893"/>
    </source>
</evidence>
<dbReference type="GO" id="GO:0005524">
    <property type="term" value="F:ATP binding"/>
    <property type="evidence" value="ECO:0007669"/>
    <property type="project" value="UniProtKB-KW"/>
</dbReference>
<dbReference type="SUPFAM" id="SSF52540">
    <property type="entry name" value="P-loop containing nucleoside triphosphate hydrolases"/>
    <property type="match status" value="1"/>
</dbReference>
<keyword evidence="3 5" id="KW-0067">ATP-binding</keyword>
<gene>
    <name evidence="5" type="primary">drrA_1</name>
    <name evidence="5" type="ORF">C1752_01013</name>
</gene>
<dbReference type="Gene3D" id="3.40.50.300">
    <property type="entry name" value="P-loop containing nucleotide triphosphate hydrolases"/>
    <property type="match status" value="1"/>
</dbReference>
<dbReference type="Proteomes" id="UP000248857">
    <property type="component" value="Unassembled WGS sequence"/>
</dbReference>
<dbReference type="AlphaFoldDB" id="A0A2W1JZ47"/>
<dbReference type="OrthoDB" id="9804819at2"/>
<keyword evidence="2" id="KW-0547">Nucleotide-binding</keyword>
<dbReference type="EMBL" id="PQWO01000002">
    <property type="protein sequence ID" value="PZD74724.1"/>
    <property type="molecule type" value="Genomic_DNA"/>
</dbReference>
<reference evidence="5 6" key="1">
    <citation type="journal article" date="2018" name="Sci. Rep.">
        <title>A novel species of the marine cyanobacterium Acaryochloris with a unique pigment content and lifestyle.</title>
        <authorList>
            <person name="Partensky F."/>
            <person name="Six C."/>
            <person name="Ratin M."/>
            <person name="Garczarek L."/>
            <person name="Vaulot D."/>
            <person name="Probert I."/>
            <person name="Calteau A."/>
            <person name="Gourvil P."/>
            <person name="Marie D."/>
            <person name="Grebert T."/>
            <person name="Bouchier C."/>
            <person name="Le Panse S."/>
            <person name="Gachenot M."/>
            <person name="Rodriguez F."/>
            <person name="Garrido J.L."/>
        </authorList>
    </citation>
    <scope>NUCLEOTIDE SEQUENCE [LARGE SCALE GENOMIC DNA]</scope>
    <source>
        <strain evidence="5 6">RCC1774</strain>
    </source>
</reference>
<dbReference type="EC" id="3.6.3.-" evidence="5"/>
<keyword evidence="5" id="KW-0378">Hydrolase</keyword>
<evidence type="ECO:0000256" key="1">
    <source>
        <dbReference type="ARBA" id="ARBA00022448"/>
    </source>
</evidence>
<dbReference type="InterPro" id="IPR051782">
    <property type="entry name" value="ABC_Transporter_VariousFunc"/>
</dbReference>
<dbReference type="PANTHER" id="PTHR42939:SF1">
    <property type="entry name" value="ABC TRANSPORTER ATP-BINDING PROTEIN ALBC-RELATED"/>
    <property type="match status" value="1"/>
</dbReference>
<sequence length="245" mass="27054">MTVAVELINLSKRFGEAKAVDRLHLQIPRGCFYALLGSNGAGKTTTLRMMAGLLKPDQGDALILGNSITQRPEAAKQPLAYVPDDPMLYDKLRPMEYLEFVAGLWQIPPDQAAAQALLEEFEMWDRRGEFIETFPQGMKQRLALAGAFIHSPQVMLLDEPLTGIDPPMARLIKDKLKAYVSQGNTVVMTTHIMTLAEQLAQRIGIFHAGRLLADGTLAELQAQTGEETLEDIFIQVTRPQPVSGV</sequence>
<protein>
    <submittedName>
        <fullName evidence="5">Daunorubicin/doxorubicin resistance ATP-binding protein DrrA</fullName>
        <ecNumber evidence="5">3.6.3.-</ecNumber>
    </submittedName>
</protein>
<dbReference type="CDD" id="cd03230">
    <property type="entry name" value="ABC_DR_subfamily_A"/>
    <property type="match status" value="1"/>
</dbReference>
<evidence type="ECO:0000313" key="6">
    <source>
        <dbReference type="Proteomes" id="UP000248857"/>
    </source>
</evidence>
<keyword evidence="6" id="KW-1185">Reference proteome</keyword>
<feature type="domain" description="ABC transporter" evidence="4">
    <location>
        <begin position="5"/>
        <end position="233"/>
    </location>
</feature>
<name>A0A2W1JZ47_9CYAN</name>
<accession>A0A2W1JZ47</accession>
<dbReference type="InterPro" id="IPR027417">
    <property type="entry name" value="P-loop_NTPase"/>
</dbReference>
<dbReference type="PROSITE" id="PS50893">
    <property type="entry name" value="ABC_TRANSPORTER_2"/>
    <property type="match status" value="1"/>
</dbReference>
<dbReference type="Pfam" id="PF00005">
    <property type="entry name" value="ABC_tran"/>
    <property type="match status" value="1"/>
</dbReference>